<comment type="caution">
    <text evidence="11">The sequence shown here is derived from an EMBL/GenBank/DDBJ whole genome shotgun (WGS) entry which is preliminary data.</text>
</comment>
<dbReference type="PANTHER" id="PTHR42061">
    <property type="entry name" value="ENDO-CHITOSANASE"/>
    <property type="match status" value="1"/>
</dbReference>
<keyword evidence="5 10" id="KW-0732">Signal</keyword>
<evidence type="ECO:0000256" key="2">
    <source>
        <dbReference type="ARBA" id="ARBA00004613"/>
    </source>
</evidence>
<evidence type="ECO:0000313" key="12">
    <source>
        <dbReference type="Proteomes" id="UP000029964"/>
    </source>
</evidence>
<keyword evidence="8 10" id="KW-0326">Glycosidase</keyword>
<comment type="catalytic activity">
    <reaction evidence="1 10">
        <text>Endohydrolysis of beta-(1-&gt;4)-linkages between D-glucosamine residues in a partly acetylated chitosan.</text>
        <dbReference type="EC" id="3.2.1.132"/>
    </reaction>
</comment>
<organism evidence="11 12">
    <name type="scientific">Hapsidospora chrysogenum (strain ATCC 11550 / CBS 779.69 / DSM 880 / IAM 14645 / JCM 23072 / IMI 49137)</name>
    <name type="common">Acremonium chrysogenum</name>
    <dbReference type="NCBI Taxonomy" id="857340"/>
    <lineage>
        <taxon>Eukaryota</taxon>
        <taxon>Fungi</taxon>
        <taxon>Dikarya</taxon>
        <taxon>Ascomycota</taxon>
        <taxon>Pezizomycotina</taxon>
        <taxon>Sordariomycetes</taxon>
        <taxon>Hypocreomycetidae</taxon>
        <taxon>Hypocreales</taxon>
        <taxon>Bionectriaceae</taxon>
        <taxon>Hapsidospora</taxon>
    </lineage>
</organism>
<evidence type="ECO:0000256" key="7">
    <source>
        <dbReference type="ARBA" id="ARBA00023277"/>
    </source>
</evidence>
<keyword evidence="12" id="KW-1185">Reference proteome</keyword>
<dbReference type="GO" id="GO:0005576">
    <property type="term" value="C:extracellular region"/>
    <property type="evidence" value="ECO:0007669"/>
    <property type="project" value="UniProtKB-SubCell"/>
</dbReference>
<evidence type="ECO:0000256" key="8">
    <source>
        <dbReference type="ARBA" id="ARBA00023295"/>
    </source>
</evidence>
<dbReference type="STRING" id="857340.A0A086SYH9"/>
<evidence type="ECO:0000256" key="10">
    <source>
        <dbReference type="RuleBase" id="RU361208"/>
    </source>
</evidence>
<keyword evidence="6 10" id="KW-0378">Hydrolase</keyword>
<name>A0A086SYH9_HAPC1</name>
<gene>
    <name evidence="11" type="ORF">ACRE_071080</name>
</gene>
<dbReference type="HOGENOM" id="CLU_046555_0_0_1"/>
<dbReference type="Proteomes" id="UP000029964">
    <property type="component" value="Unassembled WGS sequence"/>
</dbReference>
<accession>A0A086SYH9</accession>
<sequence length="253" mass="26848">MSLRTVLLGLGCSAAAGAVDVPASVRSLYDNIVSKGECSNPLQGGFLSAEDGDASYCYCADHSEDYGIMYLQGTGGKLGNMDIDCDGLADGPGNDGRCDSSDDTQYQTAFKHIVSSYSNGVEDLNSYVHDYVVFGNYGGGDYINFHPEDHNIHPLSVMAVVCGDQLVYGVWGDSNGDDGPPLIGEASLSLATRCFGNEMNGNNGYSGTDVLYIAFDGEDAVPGEQVDWQAQSSDAFQESLRAFGDKLIQSRFG</sequence>
<evidence type="ECO:0000256" key="4">
    <source>
        <dbReference type="ARBA" id="ARBA00022525"/>
    </source>
</evidence>
<reference evidence="12" key="1">
    <citation type="journal article" date="2014" name="Genome Announc.">
        <title>Genome sequence and annotation of Acremonium chrysogenum, producer of the beta-lactam antibiotic cephalosporin C.</title>
        <authorList>
            <person name="Terfehr D."/>
            <person name="Dahlmann T.A."/>
            <person name="Specht T."/>
            <person name="Zadra I."/>
            <person name="Kuernsteiner H."/>
            <person name="Kueck U."/>
        </authorList>
    </citation>
    <scope>NUCLEOTIDE SEQUENCE [LARGE SCALE GENOMIC DNA]</scope>
    <source>
        <strain evidence="12">ATCC 11550 / CBS 779.69 / DSM 880 / IAM 14645 / JCM 23072 / IMI 49137</strain>
    </source>
</reference>
<comment type="similarity">
    <text evidence="3 10">Belongs to the glycosyl hydrolase 75 family.</text>
</comment>
<evidence type="ECO:0000256" key="3">
    <source>
        <dbReference type="ARBA" id="ARBA00007799"/>
    </source>
</evidence>
<protein>
    <recommendedName>
        <fullName evidence="10">Endo-chitosanase</fullName>
        <ecNumber evidence="10">3.2.1.132</ecNumber>
    </recommendedName>
</protein>
<feature type="signal peptide" evidence="10">
    <location>
        <begin position="1"/>
        <end position="18"/>
    </location>
</feature>
<feature type="chain" id="PRO_5005106470" description="Endo-chitosanase" evidence="10">
    <location>
        <begin position="19"/>
        <end position="253"/>
    </location>
</feature>
<dbReference type="GO" id="GO:0016977">
    <property type="term" value="F:chitosanase activity"/>
    <property type="evidence" value="ECO:0007669"/>
    <property type="project" value="UniProtKB-EC"/>
</dbReference>
<evidence type="ECO:0000256" key="1">
    <source>
        <dbReference type="ARBA" id="ARBA00000405"/>
    </source>
</evidence>
<keyword evidence="9 10" id="KW-0624">Polysaccharide degradation</keyword>
<keyword evidence="7" id="KW-0119">Carbohydrate metabolism</keyword>
<dbReference type="EMBL" id="JPKY01000102">
    <property type="protein sequence ID" value="KFH42161.1"/>
    <property type="molecule type" value="Genomic_DNA"/>
</dbReference>
<dbReference type="Pfam" id="PF07335">
    <property type="entry name" value="Glyco_hydro_75"/>
    <property type="match status" value="1"/>
</dbReference>
<dbReference type="InterPro" id="IPR009939">
    <property type="entry name" value="Chitosanase_fungal"/>
</dbReference>
<dbReference type="GO" id="GO:0000272">
    <property type="term" value="P:polysaccharide catabolic process"/>
    <property type="evidence" value="ECO:0007669"/>
    <property type="project" value="UniProtKB-KW"/>
</dbReference>
<dbReference type="OrthoDB" id="4756206at2759"/>
<comment type="function">
    <text evidence="10">Chitosanase catalyzing the endo-type cleavage of chitosan, the deacylated form of chitin. Chitosanase may be crucial in the degradation of the deacetylated portion of chitin in the fungal cell wall.</text>
</comment>
<dbReference type="PANTHER" id="PTHR42061:SF6">
    <property type="entry name" value="ENDO-CHITOSANASE"/>
    <property type="match status" value="1"/>
</dbReference>
<evidence type="ECO:0000256" key="9">
    <source>
        <dbReference type="ARBA" id="ARBA00023326"/>
    </source>
</evidence>
<evidence type="ECO:0000256" key="6">
    <source>
        <dbReference type="ARBA" id="ARBA00022801"/>
    </source>
</evidence>
<evidence type="ECO:0000313" key="11">
    <source>
        <dbReference type="EMBL" id="KFH42161.1"/>
    </source>
</evidence>
<dbReference type="EC" id="3.2.1.132" evidence="10"/>
<evidence type="ECO:0000256" key="5">
    <source>
        <dbReference type="ARBA" id="ARBA00022729"/>
    </source>
</evidence>
<comment type="subcellular location">
    <subcellularLocation>
        <location evidence="2 10">Secreted</location>
    </subcellularLocation>
</comment>
<dbReference type="AlphaFoldDB" id="A0A086SYH9"/>
<keyword evidence="4" id="KW-0964">Secreted</keyword>
<proteinExistence type="inferred from homology"/>